<dbReference type="InParanoid" id="Q7UHG8"/>
<reference evidence="1 2" key="1">
    <citation type="journal article" date="2003" name="Proc. Natl. Acad. Sci. U.S.A.">
        <title>Complete genome sequence of the marine planctomycete Pirellula sp. strain 1.</title>
        <authorList>
            <person name="Gloeckner F.O."/>
            <person name="Kube M."/>
            <person name="Bauer M."/>
            <person name="Teeling H."/>
            <person name="Lombardot T."/>
            <person name="Ludwig W."/>
            <person name="Gade D."/>
            <person name="Beck A."/>
            <person name="Borzym K."/>
            <person name="Heitmann K."/>
            <person name="Rabus R."/>
            <person name="Schlesner H."/>
            <person name="Amann R."/>
            <person name="Reinhardt R."/>
        </authorList>
    </citation>
    <scope>NUCLEOTIDE SEQUENCE [LARGE SCALE GENOMIC DNA]</scope>
    <source>
        <strain evidence="2">DSM 10527 / NCIMB 13988 / SH1</strain>
    </source>
</reference>
<dbReference type="EMBL" id="BX294156">
    <property type="protein sequence ID" value="CAD78004.1"/>
    <property type="molecule type" value="Genomic_DNA"/>
</dbReference>
<sequence>MTGFDSVHPCTPLYCGLVINGRWLSLLGGDDCRRKS</sequence>
<organism evidence="1 2">
    <name type="scientific">Rhodopirellula baltica (strain DSM 10527 / NCIMB 13988 / SH1)</name>
    <dbReference type="NCBI Taxonomy" id="243090"/>
    <lineage>
        <taxon>Bacteria</taxon>
        <taxon>Pseudomonadati</taxon>
        <taxon>Planctomycetota</taxon>
        <taxon>Planctomycetia</taxon>
        <taxon>Pirellulales</taxon>
        <taxon>Pirellulaceae</taxon>
        <taxon>Rhodopirellula</taxon>
    </lineage>
</organism>
<dbReference type="AlphaFoldDB" id="Q7UHG8"/>
<accession>Q7UHG8</accession>
<proteinExistence type="predicted"/>
<evidence type="ECO:0000313" key="2">
    <source>
        <dbReference type="Proteomes" id="UP000001025"/>
    </source>
</evidence>
<dbReference type="STRING" id="243090.RB13214"/>
<dbReference type="KEGG" id="rba:RB13214"/>
<dbReference type="EnsemblBacteria" id="CAD78004">
    <property type="protein sequence ID" value="CAD78004"/>
    <property type="gene ID" value="RB13214"/>
</dbReference>
<name>Q7UHG8_RHOBA</name>
<gene>
    <name evidence="1" type="ordered locus">RB13214</name>
</gene>
<keyword evidence="2" id="KW-1185">Reference proteome</keyword>
<evidence type="ECO:0000313" key="1">
    <source>
        <dbReference type="EMBL" id="CAD78004.1"/>
    </source>
</evidence>
<dbReference type="HOGENOM" id="CLU_3358132_0_0_0"/>
<dbReference type="Proteomes" id="UP000001025">
    <property type="component" value="Chromosome"/>
</dbReference>
<protein>
    <submittedName>
        <fullName evidence="1">Uncharacterized protein</fullName>
    </submittedName>
</protein>